<dbReference type="PANTHER" id="PTHR38478">
    <property type="entry name" value="PEPTIDASE M1A AND M12B"/>
    <property type="match status" value="1"/>
</dbReference>
<dbReference type="GeneID" id="85013177"/>
<dbReference type="GO" id="GO:0004812">
    <property type="term" value="F:aminoacyl-tRNA ligase activity"/>
    <property type="evidence" value="ECO:0007669"/>
    <property type="project" value="UniProtKB-KW"/>
</dbReference>
<feature type="domain" description="DUF5118" evidence="5">
    <location>
        <begin position="52"/>
        <end position="98"/>
    </location>
</feature>
<protein>
    <submittedName>
        <fullName evidence="6">Glutamyl- and glutaminyl-tRNA synthetases</fullName>
    </submittedName>
</protein>
<dbReference type="Proteomes" id="UP000274578">
    <property type="component" value="Chromosome 1"/>
</dbReference>
<dbReference type="EMBL" id="LR134384">
    <property type="protein sequence ID" value="VEH16414.1"/>
    <property type="molecule type" value="Genomic_DNA"/>
</dbReference>
<dbReference type="Pfam" id="PF17148">
    <property type="entry name" value="DUF5117"/>
    <property type="match status" value="1"/>
</dbReference>
<evidence type="ECO:0000256" key="1">
    <source>
        <dbReference type="SAM" id="MobiDB-lite"/>
    </source>
</evidence>
<evidence type="ECO:0000313" key="7">
    <source>
        <dbReference type="Proteomes" id="UP000274578"/>
    </source>
</evidence>
<feature type="compositionally biased region" description="Basic and acidic residues" evidence="1">
    <location>
        <begin position="550"/>
        <end position="564"/>
    </location>
</feature>
<evidence type="ECO:0000313" key="6">
    <source>
        <dbReference type="EMBL" id="VEH16414.1"/>
    </source>
</evidence>
<feature type="signal peptide" evidence="2">
    <location>
        <begin position="1"/>
        <end position="20"/>
    </location>
</feature>
<evidence type="ECO:0000256" key="2">
    <source>
        <dbReference type="SAM" id="SignalP"/>
    </source>
</evidence>
<dbReference type="InterPro" id="IPR034032">
    <property type="entry name" value="Zn_MMP-like_bac"/>
</dbReference>
<dbReference type="RefSeq" id="WP_018920490.1">
    <property type="nucleotide sequence ID" value="NZ_LR134384.1"/>
</dbReference>
<feature type="chain" id="PRO_5018650239" evidence="2">
    <location>
        <begin position="21"/>
        <end position="825"/>
    </location>
</feature>
<dbReference type="Pfam" id="PF17162">
    <property type="entry name" value="DUF5118"/>
    <property type="match status" value="1"/>
</dbReference>
<keyword evidence="6" id="KW-0030">Aminoacyl-tRNA synthetase</keyword>
<dbReference type="CDD" id="cd04276">
    <property type="entry name" value="ZnMc_MMP_like_2"/>
    <property type="match status" value="1"/>
</dbReference>
<keyword evidence="2" id="KW-0732">Signal</keyword>
<proteinExistence type="predicted"/>
<dbReference type="AlphaFoldDB" id="A0A3S4VB76"/>
<name>A0A3S4VB76_9BACT</name>
<dbReference type="Pfam" id="PF16313">
    <property type="entry name" value="DUF4953"/>
    <property type="match status" value="1"/>
</dbReference>
<dbReference type="KEGG" id="poc:NCTC13071_02439"/>
<evidence type="ECO:0000259" key="5">
    <source>
        <dbReference type="Pfam" id="PF17162"/>
    </source>
</evidence>
<sequence length="825" mass="95233">MKHLIATFALSILTTTTTWAVPHSLNTWAKDSTEVKKDNETNKKKPEKKEDDYEKLMKKGGSFQQGLFDVRHIEKDWYFEIPEAALGRLFLAVTRFVSVPQDFGMLSGEEVNYNTVYFERYDDKTMFLRSWAHSQTADPKSNISELVRKATIDPIVYKFDIIGKDKKTGKMLVNVTKLFKGDNKIAGFTANDRTQVKLGTLQDDRTFIDTIKTYPINIEVSTLRTYAANPGKSMASRQGFMTLSLNTSIVQLPEEPMRPRLADERVGYFDNRLVTFSDRETSKHDAIISRYRLVPKDKKAYAKGKLVEPEKQIVYYIDPATPKEWVPYLIQGINDWNKAFEAAGFKNAIVGKEVPEDSDISPDDARYSFLRYLPSEQENAYGPRIVDPRSGEIIESHICWYHNVMNLLTKWYMTQCGPLDKRAQTMKFDKDLMGKLIRFVSSHEVGHTLGLRHNMIASNATPVEKLRDKAWVEKHGHTASIMDYARFNYVAQPEDNIGEAGLFPRINDYDNWAIKWGYQYRPEFKDEFDEKKTLRSEVTKMLTNNKRLRYKGDEGRGRDPRSQTEDLGDNDITAAEYGVKNLKRVMQNIVKWTAQPDDQTDDLSNMYSSVRGQFQRYSNHAQRHIAGVYSDNWPSARKNDIVPAVLQKQAIAWFGRHLFTIPTWLYPDSIVNKLGVDADNEVTMRANAVLSYLLSAYILYNCINNSFTASQPYPVNDYLNDVFQAAWKPMSKTDLRGNNFRRRLEQNYVEHIGQAIYTSKTPKENIKFTRSDVTLYALKHLDKIDNFCRQQLKTTDANSINALHYNNLLLKTKKIRDAYNKPDND</sequence>
<gene>
    <name evidence="6" type="ORF">NCTC13071_02439</name>
</gene>
<dbReference type="InterPro" id="IPR033413">
    <property type="entry name" value="DUF5117"/>
</dbReference>
<dbReference type="PANTHER" id="PTHR38478:SF1">
    <property type="entry name" value="ZINC DEPENDENT METALLOPROTEASE DOMAIN LIPOPROTEIN"/>
    <property type="match status" value="1"/>
</dbReference>
<feature type="region of interest" description="Disordered" evidence="1">
    <location>
        <begin position="548"/>
        <end position="569"/>
    </location>
</feature>
<feature type="domain" description="EcxA zinc-binding" evidence="3">
    <location>
        <begin position="426"/>
        <end position="732"/>
    </location>
</feature>
<feature type="domain" description="DUF5117" evidence="4">
    <location>
        <begin position="108"/>
        <end position="296"/>
    </location>
</feature>
<organism evidence="6 7">
    <name type="scientific">Segatella oris</name>
    <dbReference type="NCBI Taxonomy" id="28135"/>
    <lineage>
        <taxon>Bacteria</taxon>
        <taxon>Pseudomonadati</taxon>
        <taxon>Bacteroidota</taxon>
        <taxon>Bacteroidia</taxon>
        <taxon>Bacteroidales</taxon>
        <taxon>Prevotellaceae</taxon>
        <taxon>Segatella</taxon>
    </lineage>
</organism>
<evidence type="ECO:0000259" key="3">
    <source>
        <dbReference type="Pfam" id="PF16313"/>
    </source>
</evidence>
<dbReference type="InterPro" id="IPR032534">
    <property type="entry name" value="EcxA_zinc-bd"/>
</dbReference>
<reference evidence="6 7" key="1">
    <citation type="submission" date="2018-12" db="EMBL/GenBank/DDBJ databases">
        <authorList>
            <consortium name="Pathogen Informatics"/>
        </authorList>
    </citation>
    <scope>NUCLEOTIDE SEQUENCE [LARGE SCALE GENOMIC DNA]</scope>
    <source>
        <strain evidence="6 7">NCTC13071</strain>
    </source>
</reference>
<keyword evidence="6" id="KW-0436">Ligase</keyword>
<dbReference type="InterPro" id="IPR033428">
    <property type="entry name" value="DUF5118"/>
</dbReference>
<accession>A0A3S4VB76</accession>
<evidence type="ECO:0000259" key="4">
    <source>
        <dbReference type="Pfam" id="PF17148"/>
    </source>
</evidence>
<dbReference type="SUPFAM" id="SSF55486">
    <property type="entry name" value="Metalloproteases ('zincins'), catalytic domain"/>
    <property type="match status" value="1"/>
</dbReference>